<evidence type="ECO:0000313" key="7">
    <source>
        <dbReference type="Proteomes" id="UP000256708"/>
    </source>
</evidence>
<dbReference type="Pfam" id="PF21993">
    <property type="entry name" value="TetR_C_13_2"/>
    <property type="match status" value="1"/>
</dbReference>
<evidence type="ECO:0000259" key="5">
    <source>
        <dbReference type="PROSITE" id="PS50977"/>
    </source>
</evidence>
<evidence type="ECO:0000256" key="4">
    <source>
        <dbReference type="PROSITE-ProRule" id="PRU00335"/>
    </source>
</evidence>
<organism evidence="6 7">
    <name type="scientific">Pontibacter diazotrophicus</name>
    <dbReference type="NCBI Taxonomy" id="1400979"/>
    <lineage>
        <taxon>Bacteria</taxon>
        <taxon>Pseudomonadati</taxon>
        <taxon>Bacteroidota</taxon>
        <taxon>Cytophagia</taxon>
        <taxon>Cytophagales</taxon>
        <taxon>Hymenobacteraceae</taxon>
        <taxon>Pontibacter</taxon>
    </lineage>
</organism>
<dbReference type="PANTHER" id="PTHR47506:SF7">
    <property type="entry name" value="TRANSCRIPTIONAL REGULATORY PROTEIN"/>
    <property type="match status" value="1"/>
</dbReference>
<feature type="DNA-binding region" description="H-T-H motif" evidence="4">
    <location>
        <begin position="40"/>
        <end position="59"/>
    </location>
</feature>
<dbReference type="OrthoDB" id="6430772at2"/>
<dbReference type="PANTHER" id="PTHR47506">
    <property type="entry name" value="TRANSCRIPTIONAL REGULATORY PROTEIN"/>
    <property type="match status" value="1"/>
</dbReference>
<dbReference type="InterPro" id="IPR036271">
    <property type="entry name" value="Tet_transcr_reg_TetR-rel_C_sf"/>
</dbReference>
<accession>A0A3D8L265</accession>
<reference evidence="7" key="1">
    <citation type="submission" date="2018-08" db="EMBL/GenBank/DDBJ databases">
        <authorList>
            <person name="Liu Z.-W."/>
            <person name="Du Z.-J."/>
        </authorList>
    </citation>
    <scope>NUCLEOTIDE SEQUENCE [LARGE SCALE GENOMIC DNA]</scope>
    <source>
        <strain evidence="7">H4X</strain>
    </source>
</reference>
<dbReference type="PRINTS" id="PR00455">
    <property type="entry name" value="HTHTETR"/>
</dbReference>
<comment type="caution">
    <text evidence="6">The sequence shown here is derived from an EMBL/GenBank/DDBJ whole genome shotgun (WGS) entry which is preliminary data.</text>
</comment>
<dbReference type="Pfam" id="PF00440">
    <property type="entry name" value="TetR_N"/>
    <property type="match status" value="1"/>
</dbReference>
<dbReference type="Gene3D" id="1.10.357.10">
    <property type="entry name" value="Tetracycline Repressor, domain 2"/>
    <property type="match status" value="1"/>
</dbReference>
<evidence type="ECO:0000313" key="6">
    <source>
        <dbReference type="EMBL" id="RDV11470.1"/>
    </source>
</evidence>
<evidence type="ECO:0000256" key="2">
    <source>
        <dbReference type="ARBA" id="ARBA00023125"/>
    </source>
</evidence>
<dbReference type="InterPro" id="IPR001647">
    <property type="entry name" value="HTH_TetR"/>
</dbReference>
<gene>
    <name evidence="6" type="ORF">DXT99_24745</name>
</gene>
<dbReference type="SUPFAM" id="SSF48498">
    <property type="entry name" value="Tetracyclin repressor-like, C-terminal domain"/>
    <property type="match status" value="1"/>
</dbReference>
<proteinExistence type="predicted"/>
<protein>
    <submittedName>
        <fullName evidence="6">TetR/AcrR family transcriptional regulator</fullName>
    </submittedName>
</protein>
<keyword evidence="7" id="KW-1185">Reference proteome</keyword>
<dbReference type="Proteomes" id="UP000256708">
    <property type="component" value="Unassembled WGS sequence"/>
</dbReference>
<evidence type="ECO:0000256" key="1">
    <source>
        <dbReference type="ARBA" id="ARBA00023015"/>
    </source>
</evidence>
<dbReference type="InterPro" id="IPR054156">
    <property type="entry name" value="YxaF_TetR_C"/>
</dbReference>
<dbReference type="EMBL" id="QRGR01000042">
    <property type="protein sequence ID" value="RDV11470.1"/>
    <property type="molecule type" value="Genomic_DNA"/>
</dbReference>
<dbReference type="InterPro" id="IPR009057">
    <property type="entry name" value="Homeodomain-like_sf"/>
</dbReference>
<dbReference type="SUPFAM" id="SSF46689">
    <property type="entry name" value="Homeodomain-like"/>
    <property type="match status" value="1"/>
</dbReference>
<dbReference type="AlphaFoldDB" id="A0A3D8L265"/>
<name>A0A3D8L265_9BACT</name>
<dbReference type="PROSITE" id="PS50977">
    <property type="entry name" value="HTH_TETR_2"/>
    <property type="match status" value="1"/>
</dbReference>
<sequence>MTRLTSFTRAPFMKSKRVDKALIIRKAYQLFREKGYSHTSMADIGQACGLLKGSIYYYFPSKEELMRQVLISDHEYMKSKVYALAYVDHLPYKERLNQVLEALESCFFDAPGGCLMANIGLESAQVVPGFTQVIRVFFEDWIAAFSHIFQSRYDQAEARSMAEQAVQEIEGAIMLSVLFQDNRFFLSTSQKVLSYLK</sequence>
<keyword evidence="1" id="KW-0805">Transcription regulation</keyword>
<feature type="domain" description="HTH tetR-type" evidence="5">
    <location>
        <begin position="17"/>
        <end position="77"/>
    </location>
</feature>
<keyword evidence="2 4" id="KW-0238">DNA-binding</keyword>
<dbReference type="GO" id="GO:0003677">
    <property type="term" value="F:DNA binding"/>
    <property type="evidence" value="ECO:0007669"/>
    <property type="project" value="UniProtKB-UniRule"/>
</dbReference>
<keyword evidence="3" id="KW-0804">Transcription</keyword>
<evidence type="ECO:0000256" key="3">
    <source>
        <dbReference type="ARBA" id="ARBA00023163"/>
    </source>
</evidence>